<comment type="caution">
    <text evidence="2">The sequence shown here is derived from an EMBL/GenBank/DDBJ whole genome shotgun (WGS) entry which is preliminary data.</text>
</comment>
<gene>
    <name evidence="2" type="ORF">Vretifemale_4722</name>
</gene>
<feature type="compositionally biased region" description="Gly residues" evidence="1">
    <location>
        <begin position="119"/>
        <end position="131"/>
    </location>
</feature>
<protein>
    <submittedName>
        <fullName evidence="2">Uncharacterized protein</fullName>
    </submittedName>
</protein>
<dbReference type="OrthoDB" id="552043at2759"/>
<organism evidence="2 3">
    <name type="scientific">Volvox reticuliferus</name>
    <dbReference type="NCBI Taxonomy" id="1737510"/>
    <lineage>
        <taxon>Eukaryota</taxon>
        <taxon>Viridiplantae</taxon>
        <taxon>Chlorophyta</taxon>
        <taxon>core chlorophytes</taxon>
        <taxon>Chlorophyceae</taxon>
        <taxon>CS clade</taxon>
        <taxon>Chlamydomonadales</taxon>
        <taxon>Volvocaceae</taxon>
        <taxon>Volvox</taxon>
    </lineage>
</organism>
<evidence type="ECO:0000256" key="1">
    <source>
        <dbReference type="SAM" id="MobiDB-lite"/>
    </source>
</evidence>
<accession>A0A8J4FG38</accession>
<dbReference type="Proteomes" id="UP000747110">
    <property type="component" value="Unassembled WGS sequence"/>
</dbReference>
<keyword evidence="3" id="KW-1185">Reference proteome</keyword>
<proteinExistence type="predicted"/>
<dbReference type="AlphaFoldDB" id="A0A8J4FG38"/>
<evidence type="ECO:0000313" key="3">
    <source>
        <dbReference type="Proteomes" id="UP000747110"/>
    </source>
</evidence>
<feature type="non-terminal residue" evidence="2">
    <location>
        <position position="1"/>
    </location>
</feature>
<dbReference type="EMBL" id="BNCP01000006">
    <property type="protein sequence ID" value="GIL74899.1"/>
    <property type="molecule type" value="Genomic_DNA"/>
</dbReference>
<feature type="compositionally biased region" description="Low complexity" evidence="1">
    <location>
        <begin position="82"/>
        <end position="93"/>
    </location>
</feature>
<evidence type="ECO:0000313" key="2">
    <source>
        <dbReference type="EMBL" id="GIL74899.1"/>
    </source>
</evidence>
<reference evidence="2" key="1">
    <citation type="journal article" date="2021" name="Proc. Natl. Acad. Sci. U.S.A.">
        <title>Three genomes in the algal genus Volvox reveal the fate of a haploid sex-determining region after a transition to homothallism.</title>
        <authorList>
            <person name="Yamamoto K."/>
            <person name="Hamaji T."/>
            <person name="Kawai-Toyooka H."/>
            <person name="Matsuzaki R."/>
            <person name="Takahashi F."/>
            <person name="Nishimura Y."/>
            <person name="Kawachi M."/>
            <person name="Noguchi H."/>
            <person name="Minakuchi Y."/>
            <person name="Umen J.G."/>
            <person name="Toyoda A."/>
            <person name="Nozaki H."/>
        </authorList>
    </citation>
    <scope>NUCLEOTIDE SEQUENCE</scope>
    <source>
        <strain evidence="2">NIES-3786</strain>
    </source>
</reference>
<sequence>QPVNRAARLMTAALGGQVVLDQNLLDEVLEEWRRRQEIRRLATIPSVEEGSVADEGSLKAPSEMRQARSFVSAKSTRLRHMSSAAASSTPSITTLPELSMQHLSARIGGQWSNLTNNGVQGGNAGSGGDGGTPTTTT</sequence>
<feature type="non-terminal residue" evidence="2">
    <location>
        <position position="137"/>
    </location>
</feature>
<feature type="region of interest" description="Disordered" evidence="1">
    <location>
        <begin position="49"/>
        <end position="93"/>
    </location>
</feature>
<feature type="region of interest" description="Disordered" evidence="1">
    <location>
        <begin position="109"/>
        <end position="137"/>
    </location>
</feature>
<name>A0A8J4FG38_9CHLO</name>